<reference evidence="1" key="2">
    <citation type="submission" date="2021-09" db="EMBL/GenBank/DDBJ databases">
        <authorList>
            <person name="Gilroy R."/>
        </authorList>
    </citation>
    <scope>NUCLEOTIDE SEQUENCE</scope>
    <source>
        <strain evidence="1">USAMLcec4-12693</strain>
    </source>
</reference>
<dbReference type="AlphaFoldDB" id="A0A9D2VZW4"/>
<sequence length="35" mass="4025">MCRQLKGGGMEINMPQINDYVNYSTHGICKIEDQH</sequence>
<protein>
    <submittedName>
        <fullName evidence="1">CarD family transcriptional regulator</fullName>
    </submittedName>
</protein>
<organism evidence="1 2">
    <name type="scientific">Merdimonas faecis</name>
    <dbReference type="NCBI Taxonomy" id="1653435"/>
    <lineage>
        <taxon>Bacteria</taxon>
        <taxon>Bacillati</taxon>
        <taxon>Bacillota</taxon>
        <taxon>Clostridia</taxon>
        <taxon>Lachnospirales</taxon>
        <taxon>Lachnospiraceae</taxon>
        <taxon>Merdimonas</taxon>
    </lineage>
</organism>
<name>A0A9D2VZW4_9FIRM</name>
<comment type="caution">
    <text evidence="1">The sequence shown here is derived from an EMBL/GenBank/DDBJ whole genome shotgun (WGS) entry which is preliminary data.</text>
</comment>
<proteinExistence type="predicted"/>
<reference evidence="1" key="1">
    <citation type="journal article" date="2021" name="PeerJ">
        <title>Extensive microbial diversity within the chicken gut microbiome revealed by metagenomics and culture.</title>
        <authorList>
            <person name="Gilroy R."/>
            <person name="Ravi A."/>
            <person name="Getino M."/>
            <person name="Pursley I."/>
            <person name="Horton D.L."/>
            <person name="Alikhan N.F."/>
            <person name="Baker D."/>
            <person name="Gharbi K."/>
            <person name="Hall N."/>
            <person name="Watson M."/>
            <person name="Adriaenssens E.M."/>
            <person name="Foster-Nyarko E."/>
            <person name="Jarju S."/>
            <person name="Secka A."/>
            <person name="Antonio M."/>
            <person name="Oren A."/>
            <person name="Chaudhuri R.R."/>
            <person name="La Ragione R."/>
            <person name="Hildebrand F."/>
            <person name="Pallen M.J."/>
        </authorList>
    </citation>
    <scope>NUCLEOTIDE SEQUENCE</scope>
    <source>
        <strain evidence="1">USAMLcec4-12693</strain>
    </source>
</reference>
<dbReference type="Proteomes" id="UP000813420">
    <property type="component" value="Unassembled WGS sequence"/>
</dbReference>
<gene>
    <name evidence="1" type="ORF">K8V39_11100</name>
</gene>
<dbReference type="EMBL" id="DYXE01000088">
    <property type="protein sequence ID" value="HJH50798.1"/>
    <property type="molecule type" value="Genomic_DNA"/>
</dbReference>
<evidence type="ECO:0000313" key="2">
    <source>
        <dbReference type="Proteomes" id="UP000813420"/>
    </source>
</evidence>
<accession>A0A9D2VZW4</accession>
<evidence type="ECO:0000313" key="1">
    <source>
        <dbReference type="EMBL" id="HJH50798.1"/>
    </source>
</evidence>